<dbReference type="PROSITE" id="PS00786">
    <property type="entry name" value="5_NUCLEOTIDASE_2"/>
    <property type="match status" value="1"/>
</dbReference>
<evidence type="ECO:0000259" key="4">
    <source>
        <dbReference type="Pfam" id="PF00149"/>
    </source>
</evidence>
<dbReference type="Gene3D" id="3.60.21.10">
    <property type="match status" value="1"/>
</dbReference>
<dbReference type="GO" id="GO:0009166">
    <property type="term" value="P:nucleotide catabolic process"/>
    <property type="evidence" value="ECO:0007669"/>
    <property type="project" value="InterPro"/>
</dbReference>
<dbReference type="InterPro" id="IPR004843">
    <property type="entry name" value="Calcineurin-like_PHP"/>
</dbReference>
<dbReference type="InterPro" id="IPR006179">
    <property type="entry name" value="5_nucleotidase/apyrase"/>
</dbReference>
<organism evidence="6 7">
    <name type="scientific">Solicola gregarius</name>
    <dbReference type="NCBI Taxonomy" id="2908642"/>
    <lineage>
        <taxon>Bacteria</taxon>
        <taxon>Bacillati</taxon>
        <taxon>Actinomycetota</taxon>
        <taxon>Actinomycetes</taxon>
        <taxon>Propionibacteriales</taxon>
        <taxon>Nocardioidaceae</taxon>
        <taxon>Solicola</taxon>
    </lineage>
</organism>
<proteinExistence type="inferred from homology"/>
<feature type="domain" description="5'-Nucleotidase C-terminal" evidence="5">
    <location>
        <begin position="369"/>
        <end position="559"/>
    </location>
</feature>
<keyword evidence="2" id="KW-0378">Hydrolase</keyword>
<dbReference type="Pfam" id="PF02872">
    <property type="entry name" value="5_nucleotid_C"/>
    <property type="match status" value="1"/>
</dbReference>
<dbReference type="PRINTS" id="PR01607">
    <property type="entry name" value="APYRASEFAMLY"/>
</dbReference>
<dbReference type="Proteomes" id="UP001164390">
    <property type="component" value="Chromosome"/>
</dbReference>
<dbReference type="EMBL" id="CP094970">
    <property type="protein sequence ID" value="UYM04120.1"/>
    <property type="molecule type" value="Genomic_DNA"/>
</dbReference>
<comment type="similarity">
    <text evidence="2">Belongs to the 5'-nucleotidase family.</text>
</comment>
<keyword evidence="2" id="KW-0547">Nucleotide-binding</keyword>
<dbReference type="InterPro" id="IPR036907">
    <property type="entry name" value="5'-Nucleotdase_C_sf"/>
</dbReference>
<dbReference type="GO" id="GO:0016788">
    <property type="term" value="F:hydrolase activity, acting on ester bonds"/>
    <property type="evidence" value="ECO:0007669"/>
    <property type="project" value="InterPro"/>
</dbReference>
<name>A0AA46TF66_9ACTN</name>
<evidence type="ECO:0000256" key="2">
    <source>
        <dbReference type="RuleBase" id="RU362119"/>
    </source>
</evidence>
<protein>
    <submittedName>
        <fullName evidence="6">5'-nucleotidase C-terminal domain-containing protein</fullName>
    </submittedName>
</protein>
<dbReference type="InterPro" id="IPR029052">
    <property type="entry name" value="Metallo-depent_PP-like"/>
</dbReference>
<keyword evidence="1" id="KW-0732">Signal</keyword>
<dbReference type="AlphaFoldDB" id="A0AA46TF66"/>
<dbReference type="GO" id="GO:0046872">
    <property type="term" value="F:metal ion binding"/>
    <property type="evidence" value="ECO:0007669"/>
    <property type="project" value="InterPro"/>
</dbReference>
<dbReference type="GO" id="GO:0000166">
    <property type="term" value="F:nucleotide binding"/>
    <property type="evidence" value="ECO:0007669"/>
    <property type="project" value="UniProtKB-KW"/>
</dbReference>
<feature type="region of interest" description="Disordered" evidence="3">
    <location>
        <begin position="474"/>
        <end position="495"/>
    </location>
</feature>
<dbReference type="RefSeq" id="WP_271632779.1">
    <property type="nucleotide sequence ID" value="NZ_CP094970.1"/>
</dbReference>
<dbReference type="GO" id="GO:0030288">
    <property type="term" value="C:outer membrane-bounded periplasmic space"/>
    <property type="evidence" value="ECO:0007669"/>
    <property type="project" value="TreeGrafter"/>
</dbReference>
<evidence type="ECO:0000256" key="3">
    <source>
        <dbReference type="SAM" id="MobiDB-lite"/>
    </source>
</evidence>
<dbReference type="Gene3D" id="3.90.780.10">
    <property type="entry name" value="5'-Nucleotidase, C-terminal domain"/>
    <property type="match status" value="1"/>
</dbReference>
<dbReference type="InterPro" id="IPR008334">
    <property type="entry name" value="5'-Nucleotdase_C"/>
</dbReference>
<dbReference type="PANTHER" id="PTHR11575">
    <property type="entry name" value="5'-NUCLEOTIDASE-RELATED"/>
    <property type="match status" value="1"/>
</dbReference>
<feature type="domain" description="Calcineurin-like phosphoesterase" evidence="4">
    <location>
        <begin position="44"/>
        <end position="288"/>
    </location>
</feature>
<dbReference type="KEGG" id="sgrg:L0C25_16435"/>
<gene>
    <name evidence="6" type="ORF">L0C25_16435</name>
</gene>
<dbReference type="PANTHER" id="PTHR11575:SF6">
    <property type="entry name" value="2',3'-CYCLIC-NUCLEOTIDE 2'-PHOSPHODIESTERASE_3'-NUCLEOTIDASE"/>
    <property type="match status" value="1"/>
</dbReference>
<accession>A0AA46TF66</accession>
<dbReference type="PROSITE" id="PS51318">
    <property type="entry name" value="TAT"/>
    <property type="match status" value="1"/>
</dbReference>
<dbReference type="InterPro" id="IPR006311">
    <property type="entry name" value="TAT_signal"/>
</dbReference>
<keyword evidence="7" id="KW-1185">Reference proteome</keyword>
<dbReference type="InterPro" id="IPR006146">
    <property type="entry name" value="5'-Nucleotdase_CS"/>
</dbReference>
<evidence type="ECO:0000259" key="5">
    <source>
        <dbReference type="Pfam" id="PF02872"/>
    </source>
</evidence>
<evidence type="ECO:0000256" key="1">
    <source>
        <dbReference type="ARBA" id="ARBA00022729"/>
    </source>
</evidence>
<sequence length="608" mass="66284">MDDQGTTVGRRTLLGGAAAASALTAAGFAGAPTFAAKPNRRTLTVLGTTDLHGNVYNWDYYRDAPYDDADGNDVGLAKIATLVEALRHKRGAKRTLLLDNGDTIQGTPLAYYYARIKPITDGAKHPMATAMNLMRFDASVVGNHEFNYGIPTLRAYEQQIRFPLLGANVHNWDDGRPALTPYVIRRVDLGFHRPVKIGILGLTTPGSAIWDKANVEGKLEFTGIVEQARLWVPVVRRAGADVVIVLSHSGMDLSSSYGDALPYPENTSERLAKVVPGIDMVLCGHTHVDIPERIVKNKRTDNKVLLTQPMRWGMRLAVADLEIERKGNRFEVVRRNARTLNANTVKADKRITKRLRKPHQKVIAYVNSVIGTAAEAMSAATSRYEDSAAMDFINLVQAQAVKAALAGTPDEALPVLSIAAPFNREAAIPAGDVSVRDVAGLYIFDNTLMAIKLTGAQVKDYLEKSVEYFKPVDGTGPFPPDDVTNAPTDAAPDGTPDYNYDIMGGLDAALTYDIDLGKEVGSRITGLAYDGQPLDDAGEYVIAINNYRQSGGGGFPHMADAPVVYNAQVEIRQLIIDWVTEQGEIDPASFFTTDWRLTYNGEPIQIQR</sequence>
<evidence type="ECO:0000313" key="7">
    <source>
        <dbReference type="Proteomes" id="UP001164390"/>
    </source>
</evidence>
<dbReference type="SUPFAM" id="SSF55816">
    <property type="entry name" value="5'-nucleotidase (syn. UDP-sugar hydrolase), C-terminal domain"/>
    <property type="match status" value="1"/>
</dbReference>
<dbReference type="Pfam" id="PF00149">
    <property type="entry name" value="Metallophos"/>
    <property type="match status" value="1"/>
</dbReference>
<dbReference type="SUPFAM" id="SSF56300">
    <property type="entry name" value="Metallo-dependent phosphatases"/>
    <property type="match status" value="1"/>
</dbReference>
<reference evidence="6" key="1">
    <citation type="submission" date="2022-01" db="EMBL/GenBank/DDBJ databases">
        <title>Nocardioidaceae gen. sp. A5X3R13.</title>
        <authorList>
            <person name="Lopez Marin M.A."/>
            <person name="Uhlik O."/>
        </authorList>
    </citation>
    <scope>NUCLEOTIDE SEQUENCE</scope>
    <source>
        <strain evidence="6">A5X3R13</strain>
    </source>
</reference>
<evidence type="ECO:0000313" key="6">
    <source>
        <dbReference type="EMBL" id="UYM04120.1"/>
    </source>
</evidence>